<geneLocation type="plasmid" evidence="1 2">
    <name>poh4</name>
</geneLocation>
<dbReference type="AlphaFoldDB" id="A0A1W6WZ15"/>
<dbReference type="RefSeq" id="WP_000856972.1">
    <property type="nucleotide sequence ID" value="NZ_CP021065.1"/>
</dbReference>
<organism evidence="1 2">
    <name type="scientific">Bacillus thuringiensis</name>
    <dbReference type="NCBI Taxonomy" id="1428"/>
    <lineage>
        <taxon>Bacteria</taxon>
        <taxon>Bacillati</taxon>
        <taxon>Bacillota</taxon>
        <taxon>Bacilli</taxon>
        <taxon>Bacillales</taxon>
        <taxon>Bacillaceae</taxon>
        <taxon>Bacillus</taxon>
        <taxon>Bacillus cereus group</taxon>
    </lineage>
</organism>
<keyword evidence="2" id="KW-1185">Reference proteome</keyword>
<sequence>MKTQMSFNIYINQINDFTKIVPETLRAHTICKFLKKEYIPSKIFNAFEGEGEAYQIRMDKGSINKLDEMVKIANESGLNAKKDVNRSAIMRDVFEQFINKYRHIKFPKPERKRTLLHVEAGTINNLAKYIDSYERNKTIEEFIVQEYSGPLITAKELKKRLRTESELIPITLDATTFLILDEIAEEFGENVKRAHILRDAINQLSQRFNASLNI</sequence>
<dbReference type="Proteomes" id="UP000194143">
    <property type="component" value="Plasmid poh4"/>
</dbReference>
<dbReference type="GeneID" id="67470157"/>
<dbReference type="EMBL" id="CP021065">
    <property type="protein sequence ID" value="ARP61825.1"/>
    <property type="molecule type" value="Genomic_DNA"/>
</dbReference>
<proteinExistence type="predicted"/>
<gene>
    <name evidence="1" type="ORF">CAB88_33090</name>
</gene>
<accession>A0A1W6WZ15</accession>
<name>A0A1W6WZ15_BACTU</name>
<keyword evidence="1" id="KW-0614">Plasmid</keyword>
<reference evidence="1 2" key="1">
    <citation type="submission" date="2017-04" db="EMBL/GenBank/DDBJ databases">
        <title>Complete Genome Sequence of Bacillus thuringiensis type Strain ATCC 10792.</title>
        <authorList>
            <person name="Oh D.-H."/>
            <person name="Park B.-J."/>
            <person name="Shuai W."/>
            <person name="Chelliah R."/>
        </authorList>
    </citation>
    <scope>NUCLEOTIDE SEQUENCE [LARGE SCALE GENOMIC DNA]</scope>
    <source>
        <strain evidence="1 2">ATCC 10792</strain>
        <plasmid evidence="1 2">poh4</plasmid>
    </source>
</reference>
<evidence type="ECO:0000313" key="1">
    <source>
        <dbReference type="EMBL" id="ARP61825.1"/>
    </source>
</evidence>
<evidence type="ECO:0000313" key="2">
    <source>
        <dbReference type="Proteomes" id="UP000194143"/>
    </source>
</evidence>
<protein>
    <submittedName>
        <fullName evidence="1">Uncharacterized protein</fullName>
    </submittedName>
</protein>